<evidence type="ECO:0000256" key="6">
    <source>
        <dbReference type="ARBA" id="ARBA00034078"/>
    </source>
</evidence>
<dbReference type="CDD" id="cd03467">
    <property type="entry name" value="Rieske"/>
    <property type="match status" value="1"/>
</dbReference>
<dbReference type="RefSeq" id="WP_264485337.1">
    <property type="nucleotide sequence ID" value="NZ_JAPDDT010000001.1"/>
</dbReference>
<keyword evidence="2" id="KW-0479">Metal-binding</keyword>
<dbReference type="PRINTS" id="PR00162">
    <property type="entry name" value="RIESKE"/>
</dbReference>
<evidence type="ECO:0000256" key="4">
    <source>
        <dbReference type="ARBA" id="ARBA00023014"/>
    </source>
</evidence>
<evidence type="ECO:0000256" key="2">
    <source>
        <dbReference type="ARBA" id="ARBA00022723"/>
    </source>
</evidence>
<evidence type="ECO:0000313" key="8">
    <source>
        <dbReference type="EMBL" id="MCW1921228.1"/>
    </source>
</evidence>
<dbReference type="InterPro" id="IPR005805">
    <property type="entry name" value="Rieske_Fe-S_prot_C"/>
</dbReference>
<comment type="cofactor">
    <cofactor evidence="6">
        <name>[2Fe-2S] cluster</name>
        <dbReference type="ChEBI" id="CHEBI:190135"/>
    </cofactor>
</comment>
<keyword evidence="1" id="KW-0001">2Fe-2S</keyword>
<reference evidence="8 9" key="1">
    <citation type="submission" date="2022-10" db="EMBL/GenBank/DDBJ databases">
        <title>Luteolibacter arcticus strain CCTCC AB 2014275, whole genome shotgun sequencing project.</title>
        <authorList>
            <person name="Zhao G."/>
            <person name="Shen L."/>
        </authorList>
    </citation>
    <scope>NUCLEOTIDE SEQUENCE [LARGE SCALE GENOMIC DNA]</scope>
    <source>
        <strain evidence="8 9">CCTCC AB 2014275</strain>
    </source>
</reference>
<feature type="domain" description="Rieske" evidence="7">
    <location>
        <begin position="72"/>
        <end position="152"/>
    </location>
</feature>
<dbReference type="SUPFAM" id="SSF50022">
    <property type="entry name" value="ISP domain"/>
    <property type="match status" value="1"/>
</dbReference>
<dbReference type="Gene3D" id="2.102.10.10">
    <property type="entry name" value="Rieske [2Fe-2S] iron-sulphur domain"/>
    <property type="match status" value="1"/>
</dbReference>
<dbReference type="InterPro" id="IPR017941">
    <property type="entry name" value="Rieske_2Fe-2S"/>
</dbReference>
<evidence type="ECO:0000256" key="1">
    <source>
        <dbReference type="ARBA" id="ARBA00022714"/>
    </source>
</evidence>
<comment type="caution">
    <text evidence="8">The sequence shown here is derived from an EMBL/GenBank/DDBJ whole genome shotgun (WGS) entry which is preliminary data.</text>
</comment>
<keyword evidence="9" id="KW-1185">Reference proteome</keyword>
<dbReference type="PANTHER" id="PTHR10134">
    <property type="entry name" value="CYTOCHROME B-C1 COMPLEX SUBUNIT RIESKE, MITOCHONDRIAL"/>
    <property type="match status" value="1"/>
</dbReference>
<dbReference type="PROSITE" id="PS51296">
    <property type="entry name" value="RIESKE"/>
    <property type="match status" value="1"/>
</dbReference>
<dbReference type="EMBL" id="JAPDDT010000001">
    <property type="protein sequence ID" value="MCW1921228.1"/>
    <property type="molecule type" value="Genomic_DNA"/>
</dbReference>
<proteinExistence type="predicted"/>
<keyword evidence="3" id="KW-0408">Iron</keyword>
<accession>A0ABT3GD91</accession>
<organism evidence="8 9">
    <name type="scientific">Luteolibacter arcticus</name>
    <dbReference type="NCBI Taxonomy" id="1581411"/>
    <lineage>
        <taxon>Bacteria</taxon>
        <taxon>Pseudomonadati</taxon>
        <taxon>Verrucomicrobiota</taxon>
        <taxon>Verrucomicrobiia</taxon>
        <taxon>Verrucomicrobiales</taxon>
        <taxon>Verrucomicrobiaceae</taxon>
        <taxon>Luteolibacter</taxon>
    </lineage>
</organism>
<gene>
    <name evidence="8" type="ORF">OKA05_01610</name>
</gene>
<dbReference type="Pfam" id="PF00355">
    <property type="entry name" value="Rieske"/>
    <property type="match status" value="1"/>
</dbReference>
<evidence type="ECO:0000313" key="9">
    <source>
        <dbReference type="Proteomes" id="UP001320876"/>
    </source>
</evidence>
<dbReference type="Proteomes" id="UP001320876">
    <property type="component" value="Unassembled WGS sequence"/>
</dbReference>
<keyword evidence="5" id="KW-1015">Disulfide bond</keyword>
<name>A0ABT3GD91_9BACT</name>
<sequence length="251" mass="26755">MDLPTDLCRRNWIKRFVFGTAASLSAPHWCATLLAEPTADPSAVLRLRAGDYPPLANPGGSVQFVFMSEVHPFTLNRVSATRFVTLDSVCTHQGCVVGLYSTVHGRMRCPCHGSRYDIEGRVFRDAGGVSTEPAQNDLKQFATSYDAATDVISLTIPGLALAIHSIGVQQQGATGPSRLKLDFPVTKGAKYEVRAHATLDGPFTVVPFATSVGGIASQSELAPTVSGNATVFVNASGPRGFYVVALKLLPY</sequence>
<dbReference type="InterPro" id="IPR036922">
    <property type="entry name" value="Rieske_2Fe-2S_sf"/>
</dbReference>
<keyword evidence="4" id="KW-0411">Iron-sulfur</keyword>
<evidence type="ECO:0000259" key="7">
    <source>
        <dbReference type="PROSITE" id="PS51296"/>
    </source>
</evidence>
<protein>
    <submittedName>
        <fullName evidence="8">Rieske 2Fe-2S domain-containing protein</fullName>
    </submittedName>
</protein>
<dbReference type="InterPro" id="IPR014349">
    <property type="entry name" value="Rieske_Fe-S_prot"/>
</dbReference>
<evidence type="ECO:0000256" key="3">
    <source>
        <dbReference type="ARBA" id="ARBA00023004"/>
    </source>
</evidence>
<evidence type="ECO:0000256" key="5">
    <source>
        <dbReference type="ARBA" id="ARBA00023157"/>
    </source>
</evidence>